<feature type="transmembrane region" description="Helical" evidence="1">
    <location>
        <begin position="50"/>
        <end position="74"/>
    </location>
</feature>
<reference evidence="2" key="1">
    <citation type="submission" date="2018-11" db="EMBL/GenBank/DDBJ databases">
        <authorList>
            <person name="Grassa J C."/>
        </authorList>
    </citation>
    <scope>NUCLEOTIDE SEQUENCE [LARGE SCALE GENOMIC DNA]</scope>
</reference>
<name>A0A803R460_CANSA</name>
<keyword evidence="1" id="KW-0472">Membrane</keyword>
<feature type="transmembrane region" description="Helical" evidence="1">
    <location>
        <begin position="20"/>
        <end position="38"/>
    </location>
</feature>
<keyword evidence="1" id="KW-0812">Transmembrane</keyword>
<protein>
    <submittedName>
        <fullName evidence="2">Uncharacterized protein</fullName>
    </submittedName>
</protein>
<dbReference type="AlphaFoldDB" id="A0A803R460"/>
<evidence type="ECO:0000256" key="1">
    <source>
        <dbReference type="SAM" id="Phobius"/>
    </source>
</evidence>
<organism evidence="2 3">
    <name type="scientific">Cannabis sativa</name>
    <name type="common">Hemp</name>
    <name type="synonym">Marijuana</name>
    <dbReference type="NCBI Taxonomy" id="3483"/>
    <lineage>
        <taxon>Eukaryota</taxon>
        <taxon>Viridiplantae</taxon>
        <taxon>Streptophyta</taxon>
        <taxon>Embryophyta</taxon>
        <taxon>Tracheophyta</taxon>
        <taxon>Spermatophyta</taxon>
        <taxon>Magnoliopsida</taxon>
        <taxon>eudicotyledons</taxon>
        <taxon>Gunneridae</taxon>
        <taxon>Pentapetalae</taxon>
        <taxon>rosids</taxon>
        <taxon>fabids</taxon>
        <taxon>Rosales</taxon>
        <taxon>Cannabaceae</taxon>
        <taxon>Cannabis</taxon>
    </lineage>
</organism>
<dbReference type="Proteomes" id="UP000596661">
    <property type="component" value="Chromosome 5"/>
</dbReference>
<proteinExistence type="predicted"/>
<dbReference type="Gramene" id="novel_model_4880_5bd9a17a">
    <property type="protein sequence ID" value="cds.novel_model_4880_5bd9a17a"/>
    <property type="gene ID" value="novel_gene_2551_5bd9a17a"/>
</dbReference>
<accession>A0A803R460</accession>
<sequence>MCLPFFWARLCCVWRQGKRWKMLINFHLFLFDLMVYTSNKILLFNKNLIMVHWFLFHTGRSFFKGFYFFIFLWIDHRRVGSFNL</sequence>
<keyword evidence="1" id="KW-1133">Transmembrane helix</keyword>
<dbReference type="EMBL" id="UZAU01000520">
    <property type="status" value="NOT_ANNOTATED_CDS"/>
    <property type="molecule type" value="Genomic_DNA"/>
</dbReference>
<dbReference type="EnsemblPlants" id="novel_model_4880_5bd9a17a">
    <property type="protein sequence ID" value="cds.novel_model_4880_5bd9a17a"/>
    <property type="gene ID" value="novel_gene_2551_5bd9a17a"/>
</dbReference>
<keyword evidence="3" id="KW-1185">Reference proteome</keyword>
<reference evidence="2" key="2">
    <citation type="submission" date="2021-03" db="UniProtKB">
        <authorList>
            <consortium name="EnsemblPlants"/>
        </authorList>
    </citation>
    <scope>IDENTIFICATION</scope>
</reference>
<evidence type="ECO:0000313" key="3">
    <source>
        <dbReference type="Proteomes" id="UP000596661"/>
    </source>
</evidence>
<evidence type="ECO:0000313" key="2">
    <source>
        <dbReference type="EnsemblPlants" id="cds.novel_model_4880_5bd9a17a"/>
    </source>
</evidence>